<keyword evidence="3 5" id="KW-0697">Rotamase</keyword>
<comment type="caution">
    <text evidence="8">The sequence shown here is derived from an EMBL/GenBank/DDBJ whole genome shotgun (WGS) entry which is preliminary data.</text>
</comment>
<evidence type="ECO:0000313" key="9">
    <source>
        <dbReference type="Proteomes" id="UP000325081"/>
    </source>
</evidence>
<feature type="compositionally biased region" description="Basic residues" evidence="6">
    <location>
        <begin position="116"/>
        <end position="134"/>
    </location>
</feature>
<evidence type="ECO:0000256" key="3">
    <source>
        <dbReference type="ARBA" id="ARBA00023110"/>
    </source>
</evidence>
<feature type="region of interest" description="Disordered" evidence="6">
    <location>
        <begin position="226"/>
        <end position="259"/>
    </location>
</feature>
<evidence type="ECO:0000256" key="6">
    <source>
        <dbReference type="SAM" id="MobiDB-lite"/>
    </source>
</evidence>
<keyword evidence="9" id="KW-1185">Reference proteome</keyword>
<dbReference type="Gene3D" id="3.10.50.40">
    <property type="match status" value="1"/>
</dbReference>
<organism evidence="8 9">
    <name type="scientific">Striga asiatica</name>
    <name type="common">Asiatic witchweed</name>
    <name type="synonym">Buchnera asiatica</name>
    <dbReference type="NCBI Taxonomy" id="4170"/>
    <lineage>
        <taxon>Eukaryota</taxon>
        <taxon>Viridiplantae</taxon>
        <taxon>Streptophyta</taxon>
        <taxon>Embryophyta</taxon>
        <taxon>Tracheophyta</taxon>
        <taxon>Spermatophyta</taxon>
        <taxon>Magnoliopsida</taxon>
        <taxon>eudicotyledons</taxon>
        <taxon>Gunneridae</taxon>
        <taxon>Pentapetalae</taxon>
        <taxon>asterids</taxon>
        <taxon>lamiids</taxon>
        <taxon>Lamiales</taxon>
        <taxon>Orobanchaceae</taxon>
        <taxon>Buchnereae</taxon>
        <taxon>Striga</taxon>
    </lineage>
</organism>
<protein>
    <recommendedName>
        <fullName evidence="2 5">peptidylprolyl isomerase</fullName>
        <ecNumber evidence="2 5">5.2.1.8</ecNumber>
    </recommendedName>
</protein>
<dbReference type="Pfam" id="PF17800">
    <property type="entry name" value="NPL"/>
    <property type="match status" value="1"/>
</dbReference>
<sequence length="376" mass="41914">MAFWGVEVKPGKPITHYCEKARGRLRISQATLAIGDATVRSTVQCNVGRRSPVLLCVLMPEKTESCHLELEFEEDDDVVFSVIGPRSVYLSGYYVQKLQGACPPNDLSVKNQNSERKRKRKRHSKKNLKIKKRSKTEEKTHTIQAAKDNNTVLAKDNVHAVEAFTNIGNSNDDLTKKRKSELQLEGISVKGTDNQCGLHHAENQTQEQLVGLEEIHTEEIGEKYQEMPVDSSRNDFQKERGENQELQIDKSSADTGPSLKQTILKGGLIVEELKSGPPNAKVAAPGKKVKIYYTAMVKETGHVFDSNVGKDALCFWLGDEQFIDGWNVGIDGMRVGEKRRLIVPPSMGSQLTAQPGGLSGPIYWIGIDMEKYDFDS</sequence>
<dbReference type="OrthoDB" id="911368at2759"/>
<evidence type="ECO:0000259" key="7">
    <source>
        <dbReference type="PROSITE" id="PS50059"/>
    </source>
</evidence>
<dbReference type="SUPFAM" id="SSF54534">
    <property type="entry name" value="FKBP-like"/>
    <property type="match status" value="1"/>
</dbReference>
<dbReference type="Pfam" id="PF00254">
    <property type="entry name" value="FKBP_C"/>
    <property type="match status" value="1"/>
</dbReference>
<dbReference type="Proteomes" id="UP000325081">
    <property type="component" value="Unassembled WGS sequence"/>
</dbReference>
<feature type="domain" description="PPIase FKBP-type" evidence="7">
    <location>
        <begin position="286"/>
        <end position="375"/>
    </location>
</feature>
<dbReference type="InterPro" id="IPR001179">
    <property type="entry name" value="PPIase_FKBP_dom"/>
</dbReference>
<feature type="compositionally biased region" description="Basic and acidic residues" evidence="6">
    <location>
        <begin position="232"/>
        <end position="252"/>
    </location>
</feature>
<proteinExistence type="predicted"/>
<dbReference type="AlphaFoldDB" id="A0A5A7QVA5"/>
<dbReference type="InterPro" id="IPR046357">
    <property type="entry name" value="PPIase_dom_sf"/>
</dbReference>
<dbReference type="PROSITE" id="PS50059">
    <property type="entry name" value="FKBP_PPIASE"/>
    <property type="match status" value="1"/>
</dbReference>
<dbReference type="EMBL" id="BKCP01008515">
    <property type="protein sequence ID" value="GER49283.1"/>
    <property type="molecule type" value="Genomic_DNA"/>
</dbReference>
<accession>A0A5A7QVA5</accession>
<dbReference type="GO" id="GO:0003755">
    <property type="term" value="F:peptidyl-prolyl cis-trans isomerase activity"/>
    <property type="evidence" value="ECO:0007669"/>
    <property type="project" value="UniProtKB-KW"/>
</dbReference>
<evidence type="ECO:0000256" key="5">
    <source>
        <dbReference type="PROSITE-ProRule" id="PRU00277"/>
    </source>
</evidence>
<dbReference type="PANTHER" id="PTHR43811">
    <property type="entry name" value="FKBP-TYPE PEPTIDYL-PROLYL CIS-TRANS ISOMERASE FKPA"/>
    <property type="match status" value="1"/>
</dbReference>
<gene>
    <name evidence="8" type="ORF">STAS_26510</name>
</gene>
<dbReference type="EC" id="5.2.1.8" evidence="2 5"/>
<evidence type="ECO:0000256" key="4">
    <source>
        <dbReference type="ARBA" id="ARBA00023235"/>
    </source>
</evidence>
<dbReference type="PANTHER" id="PTHR43811:SF48">
    <property type="entry name" value="PEPTIDYL-PROLYL CIS-TRANS ISOMERASE FKBP43"/>
    <property type="match status" value="1"/>
</dbReference>
<dbReference type="Gene3D" id="2.60.120.340">
    <property type="entry name" value="Nucleoplasmin core domain"/>
    <property type="match status" value="1"/>
</dbReference>
<dbReference type="InterPro" id="IPR041232">
    <property type="entry name" value="NPL"/>
</dbReference>
<comment type="catalytic activity">
    <reaction evidence="1 5">
        <text>[protein]-peptidylproline (omega=180) = [protein]-peptidylproline (omega=0)</text>
        <dbReference type="Rhea" id="RHEA:16237"/>
        <dbReference type="Rhea" id="RHEA-COMP:10747"/>
        <dbReference type="Rhea" id="RHEA-COMP:10748"/>
        <dbReference type="ChEBI" id="CHEBI:83833"/>
        <dbReference type="ChEBI" id="CHEBI:83834"/>
        <dbReference type="EC" id="5.2.1.8"/>
    </reaction>
</comment>
<feature type="region of interest" description="Disordered" evidence="6">
    <location>
        <begin position="105"/>
        <end position="142"/>
    </location>
</feature>
<evidence type="ECO:0000256" key="2">
    <source>
        <dbReference type="ARBA" id="ARBA00013194"/>
    </source>
</evidence>
<reference evidence="9" key="1">
    <citation type="journal article" date="2019" name="Curr. Biol.">
        <title>Genome Sequence of Striga asiatica Provides Insight into the Evolution of Plant Parasitism.</title>
        <authorList>
            <person name="Yoshida S."/>
            <person name="Kim S."/>
            <person name="Wafula E.K."/>
            <person name="Tanskanen J."/>
            <person name="Kim Y.M."/>
            <person name="Honaas L."/>
            <person name="Yang Z."/>
            <person name="Spallek T."/>
            <person name="Conn C.E."/>
            <person name="Ichihashi Y."/>
            <person name="Cheong K."/>
            <person name="Cui S."/>
            <person name="Der J.P."/>
            <person name="Gundlach H."/>
            <person name="Jiao Y."/>
            <person name="Hori C."/>
            <person name="Ishida J.K."/>
            <person name="Kasahara H."/>
            <person name="Kiba T."/>
            <person name="Kim M.S."/>
            <person name="Koo N."/>
            <person name="Laohavisit A."/>
            <person name="Lee Y.H."/>
            <person name="Lumba S."/>
            <person name="McCourt P."/>
            <person name="Mortimer J.C."/>
            <person name="Mutuku J.M."/>
            <person name="Nomura T."/>
            <person name="Sasaki-Sekimoto Y."/>
            <person name="Seto Y."/>
            <person name="Wang Y."/>
            <person name="Wakatake T."/>
            <person name="Sakakibara H."/>
            <person name="Demura T."/>
            <person name="Yamaguchi S."/>
            <person name="Yoneyama K."/>
            <person name="Manabe R.I."/>
            <person name="Nelson D.C."/>
            <person name="Schulman A.H."/>
            <person name="Timko M.P."/>
            <person name="dePamphilis C.W."/>
            <person name="Choi D."/>
            <person name="Shirasu K."/>
        </authorList>
    </citation>
    <scope>NUCLEOTIDE SEQUENCE [LARGE SCALE GENOMIC DNA]</scope>
    <source>
        <strain evidence="9">cv. UVA1</strain>
    </source>
</reference>
<evidence type="ECO:0000256" key="1">
    <source>
        <dbReference type="ARBA" id="ARBA00000971"/>
    </source>
</evidence>
<name>A0A5A7QVA5_STRAF</name>
<evidence type="ECO:0000313" key="8">
    <source>
        <dbReference type="EMBL" id="GER49283.1"/>
    </source>
</evidence>
<keyword evidence="4 5" id="KW-0413">Isomerase</keyword>